<gene>
    <name evidence="3" type="ORF">HYH03_005982</name>
</gene>
<dbReference type="GO" id="GO:0003723">
    <property type="term" value="F:RNA binding"/>
    <property type="evidence" value="ECO:0007669"/>
    <property type="project" value="UniProtKB-UniRule"/>
</dbReference>
<dbReference type="EMBL" id="JAEHOE010000021">
    <property type="protein sequence ID" value="KAG2496063.1"/>
    <property type="molecule type" value="Genomic_DNA"/>
</dbReference>
<dbReference type="SMART" id="SM00322">
    <property type="entry name" value="KH"/>
    <property type="match status" value="1"/>
</dbReference>
<organism evidence="3 4">
    <name type="scientific">Edaphochlamys debaryana</name>
    <dbReference type="NCBI Taxonomy" id="47281"/>
    <lineage>
        <taxon>Eukaryota</taxon>
        <taxon>Viridiplantae</taxon>
        <taxon>Chlorophyta</taxon>
        <taxon>core chlorophytes</taxon>
        <taxon>Chlorophyceae</taxon>
        <taxon>CS clade</taxon>
        <taxon>Chlamydomonadales</taxon>
        <taxon>Chlamydomonadales incertae sedis</taxon>
        <taxon>Edaphochlamys</taxon>
    </lineage>
</organism>
<keyword evidence="1" id="KW-0694">RNA-binding</keyword>
<proteinExistence type="predicted"/>
<feature type="domain" description="K Homology" evidence="2">
    <location>
        <begin position="16"/>
        <end position="82"/>
    </location>
</feature>
<dbReference type="InterPro" id="IPR004087">
    <property type="entry name" value="KH_dom"/>
</dbReference>
<sequence>MGKRKGKFFQQIHGPAGASVRVDIGSLNPGAIIGRNASNVKWLQRQVGETFRVSVQPGEAIVTGSDPAAVERAAGLLRAQVEAHLRMGSVAYPHPSRVDSFLLESAFGPNPSSVRFEARSAADEAVRVAGRKEQLYVMAPRAGTDGAAEGGSVNGGGCGARSGSDSTPSLRACAFHTGGPALGPAGPGADALSAAARTAAAEQRSARVSLICLRFGLGKQFFFNLPSTHGMTLNQLQGLYGTAGVSQSVFSNAFPSALVDPLERWLTGEGGLGFKLVETEEMATIHVVDEPLNLKYTVDLLFDNDGTARLERVRDAPAMLHFAVLLAGPRQVDARIKLMGRRAELQDEDPTARSVAAAVVAACNGAGGLGALASAPGRHLPPDMRLETARRKSKAAYEGILQVPGGGLAVRLRVTIKRVQEEQPGGVSYTEVAGLIPGLDLELAELLEAARGGGVIGRWLCDAGWGARALRAVAAFVEAANAALLGEGEA</sequence>
<evidence type="ECO:0000313" key="3">
    <source>
        <dbReference type="EMBL" id="KAG2496063.1"/>
    </source>
</evidence>
<protein>
    <recommendedName>
        <fullName evidence="2">K Homology domain-containing protein</fullName>
    </recommendedName>
</protein>
<name>A0A836C1X3_9CHLO</name>
<dbReference type="OrthoDB" id="548093at2759"/>
<dbReference type="Proteomes" id="UP000612055">
    <property type="component" value="Unassembled WGS sequence"/>
</dbReference>
<dbReference type="PROSITE" id="PS50084">
    <property type="entry name" value="KH_TYPE_1"/>
    <property type="match status" value="1"/>
</dbReference>
<evidence type="ECO:0000256" key="1">
    <source>
        <dbReference type="PROSITE-ProRule" id="PRU00117"/>
    </source>
</evidence>
<reference evidence="3" key="1">
    <citation type="journal article" date="2020" name="bioRxiv">
        <title>Comparative genomics of Chlamydomonas.</title>
        <authorList>
            <person name="Craig R.J."/>
            <person name="Hasan A.R."/>
            <person name="Ness R.W."/>
            <person name="Keightley P.D."/>
        </authorList>
    </citation>
    <scope>NUCLEOTIDE SEQUENCE</scope>
    <source>
        <strain evidence="3">CCAP 11/70</strain>
    </source>
</reference>
<dbReference type="AlphaFoldDB" id="A0A836C1X3"/>
<keyword evidence="4" id="KW-1185">Reference proteome</keyword>
<accession>A0A836C1X3</accession>
<evidence type="ECO:0000313" key="4">
    <source>
        <dbReference type="Proteomes" id="UP000612055"/>
    </source>
</evidence>
<evidence type="ECO:0000259" key="2">
    <source>
        <dbReference type="SMART" id="SM00322"/>
    </source>
</evidence>
<comment type="caution">
    <text evidence="3">The sequence shown here is derived from an EMBL/GenBank/DDBJ whole genome shotgun (WGS) entry which is preliminary data.</text>
</comment>